<sequence length="49" mass="5813">MACVTLQFIQRCFLRMNPDKGSKRKKSAMNQKVLTLLNKLKDFEMVFNF</sequence>
<gene>
    <name evidence="1" type="ORF">LARSCL_LOCUS4673</name>
</gene>
<dbReference type="EMBL" id="CAXIEN010000040">
    <property type="protein sequence ID" value="CAL1269333.1"/>
    <property type="molecule type" value="Genomic_DNA"/>
</dbReference>
<proteinExistence type="predicted"/>
<evidence type="ECO:0000313" key="2">
    <source>
        <dbReference type="Proteomes" id="UP001497382"/>
    </source>
</evidence>
<evidence type="ECO:0000313" key="1">
    <source>
        <dbReference type="EMBL" id="CAL1269333.1"/>
    </source>
</evidence>
<dbReference type="AlphaFoldDB" id="A0AAV1ZFR0"/>
<reference evidence="1 2" key="1">
    <citation type="submission" date="2024-04" db="EMBL/GenBank/DDBJ databases">
        <authorList>
            <person name="Rising A."/>
            <person name="Reimegard J."/>
            <person name="Sonavane S."/>
            <person name="Akerstrom W."/>
            <person name="Nylinder S."/>
            <person name="Hedman E."/>
            <person name="Kallberg Y."/>
        </authorList>
    </citation>
    <scope>NUCLEOTIDE SEQUENCE [LARGE SCALE GENOMIC DNA]</scope>
</reference>
<accession>A0AAV1ZFR0</accession>
<comment type="caution">
    <text evidence="1">The sequence shown here is derived from an EMBL/GenBank/DDBJ whole genome shotgun (WGS) entry which is preliminary data.</text>
</comment>
<name>A0AAV1ZFR0_9ARAC</name>
<keyword evidence="2" id="KW-1185">Reference proteome</keyword>
<organism evidence="1 2">
    <name type="scientific">Larinioides sclopetarius</name>
    <dbReference type="NCBI Taxonomy" id="280406"/>
    <lineage>
        <taxon>Eukaryota</taxon>
        <taxon>Metazoa</taxon>
        <taxon>Ecdysozoa</taxon>
        <taxon>Arthropoda</taxon>
        <taxon>Chelicerata</taxon>
        <taxon>Arachnida</taxon>
        <taxon>Araneae</taxon>
        <taxon>Araneomorphae</taxon>
        <taxon>Entelegynae</taxon>
        <taxon>Araneoidea</taxon>
        <taxon>Araneidae</taxon>
        <taxon>Larinioides</taxon>
    </lineage>
</organism>
<protein>
    <submittedName>
        <fullName evidence="1">Uncharacterized protein</fullName>
    </submittedName>
</protein>
<dbReference type="Proteomes" id="UP001497382">
    <property type="component" value="Unassembled WGS sequence"/>
</dbReference>